<dbReference type="RefSeq" id="WP_016503641.1">
    <property type="nucleotide sequence ID" value="NZ_AMSD01000001.1"/>
</dbReference>
<dbReference type="GO" id="GO:0046872">
    <property type="term" value="F:metal ion binding"/>
    <property type="evidence" value="ECO:0007669"/>
    <property type="project" value="TreeGrafter"/>
</dbReference>
<keyword evidence="5 8" id="KW-0547">Nucleotide-binding</keyword>
<dbReference type="STRING" id="28176.CF66_2101"/>
<accession>S3EI42</accession>
<dbReference type="GO" id="GO:0005829">
    <property type="term" value="C:cytosol"/>
    <property type="evidence" value="ECO:0007669"/>
    <property type="project" value="TreeGrafter"/>
</dbReference>
<evidence type="ECO:0000259" key="10">
    <source>
        <dbReference type="Pfam" id="PF04262"/>
    </source>
</evidence>
<dbReference type="UniPathway" id="UPA00142">
    <property type="reaction ID" value="UER00209"/>
</dbReference>
<dbReference type="SUPFAM" id="SSF55931">
    <property type="entry name" value="Glutamine synthetase/guanido kinase"/>
    <property type="match status" value="1"/>
</dbReference>
<dbReference type="GO" id="GO:0006750">
    <property type="term" value="P:glutathione biosynthetic process"/>
    <property type="evidence" value="ECO:0007669"/>
    <property type="project" value="UniProtKB-UniRule"/>
</dbReference>
<comment type="caution">
    <text evidence="11">The sequence shown here is derived from an EMBL/GenBank/DDBJ whole genome shotgun (WGS) entry which is preliminary data.</text>
</comment>
<evidence type="ECO:0000256" key="3">
    <source>
        <dbReference type="ARBA" id="ARBA00022598"/>
    </source>
</evidence>
<comment type="pathway">
    <text evidence="1 8 9">Sulfur metabolism; glutathione biosynthesis; glutathione from L-cysteine and L-glutamate: step 1/2.</text>
</comment>
<dbReference type="AlphaFoldDB" id="S3EI42"/>
<evidence type="ECO:0000256" key="5">
    <source>
        <dbReference type="ARBA" id="ARBA00022741"/>
    </source>
</evidence>
<keyword evidence="6 8" id="KW-0067">ATP-binding</keyword>
<comment type="catalytic activity">
    <reaction evidence="7 8 9">
        <text>L-cysteine + L-glutamate + ATP = gamma-L-glutamyl-L-cysteine + ADP + phosphate + H(+)</text>
        <dbReference type="Rhea" id="RHEA:13285"/>
        <dbReference type="ChEBI" id="CHEBI:15378"/>
        <dbReference type="ChEBI" id="CHEBI:29985"/>
        <dbReference type="ChEBI" id="CHEBI:30616"/>
        <dbReference type="ChEBI" id="CHEBI:35235"/>
        <dbReference type="ChEBI" id="CHEBI:43474"/>
        <dbReference type="ChEBI" id="CHEBI:58173"/>
        <dbReference type="ChEBI" id="CHEBI:456216"/>
        <dbReference type="EC" id="6.3.2.2"/>
    </reaction>
</comment>
<reference evidence="11 12" key="1">
    <citation type="journal article" date="2014" name="Environ. Microbiol.">
        <title>Genomic signatures of obligate host dependence in the luminous bacterial symbiont of a vertebrate.</title>
        <authorList>
            <person name="Hendry T.A."/>
            <person name="de Wet J.R."/>
            <person name="Dunlap P.V."/>
        </authorList>
    </citation>
    <scope>NUCLEOTIDE SEQUENCE [LARGE SCALE GENOMIC DNA]</scope>
    <source>
        <strain evidence="11 12">Akat1</strain>
    </source>
</reference>
<dbReference type="GO" id="GO:0004357">
    <property type="term" value="F:glutamate-cysteine ligase activity"/>
    <property type="evidence" value="ECO:0007669"/>
    <property type="project" value="UniProtKB-UniRule"/>
</dbReference>
<dbReference type="EMBL" id="AMSD01000001">
    <property type="protein sequence ID" value="EPE37843.1"/>
    <property type="molecule type" value="Genomic_DNA"/>
</dbReference>
<dbReference type="Pfam" id="PF04262">
    <property type="entry name" value="Glu_cys_ligase"/>
    <property type="match status" value="1"/>
</dbReference>
<dbReference type="PANTHER" id="PTHR38761:SF1">
    <property type="entry name" value="GLUTAMATE--CYSTEINE LIGASE"/>
    <property type="match status" value="1"/>
</dbReference>
<evidence type="ECO:0000256" key="9">
    <source>
        <dbReference type="RuleBase" id="RU004391"/>
    </source>
</evidence>
<comment type="similarity">
    <text evidence="2 8">Belongs to the glutamate--cysteine ligase type 1 family. Type 1 subfamily.</text>
</comment>
<dbReference type="Proteomes" id="UP000053688">
    <property type="component" value="Unassembled WGS sequence"/>
</dbReference>
<proteinExistence type="inferred from homology"/>
<evidence type="ECO:0000256" key="1">
    <source>
        <dbReference type="ARBA" id="ARBA00005006"/>
    </source>
</evidence>
<dbReference type="Gene3D" id="3.30.590.20">
    <property type="match status" value="1"/>
</dbReference>
<organism evidence="11 12">
    <name type="scientific">Candidatus Photodesmus katoptron Akat1</name>
    <dbReference type="NCBI Taxonomy" id="1236703"/>
    <lineage>
        <taxon>Bacteria</taxon>
        <taxon>Pseudomonadati</taxon>
        <taxon>Pseudomonadota</taxon>
        <taxon>Gammaproteobacteria</taxon>
        <taxon>Vibrionales</taxon>
        <taxon>Vibrionaceae</taxon>
        <taxon>Candidatus Photodesmus</taxon>
    </lineage>
</organism>
<evidence type="ECO:0000313" key="11">
    <source>
        <dbReference type="EMBL" id="EPE37843.1"/>
    </source>
</evidence>
<dbReference type="InterPro" id="IPR014746">
    <property type="entry name" value="Gln_synth/guanido_kin_cat_dom"/>
</dbReference>
<evidence type="ECO:0000256" key="8">
    <source>
        <dbReference type="HAMAP-Rule" id="MF_00578"/>
    </source>
</evidence>
<feature type="domain" description="Glutamate--cysteine ligase" evidence="10">
    <location>
        <begin position="14"/>
        <end position="378"/>
    </location>
</feature>
<dbReference type="GO" id="GO:0005524">
    <property type="term" value="F:ATP binding"/>
    <property type="evidence" value="ECO:0007669"/>
    <property type="project" value="UniProtKB-KW"/>
</dbReference>
<dbReference type="NCBIfam" id="TIGR01434">
    <property type="entry name" value="glu_cys_ligase"/>
    <property type="match status" value="1"/>
</dbReference>
<gene>
    <name evidence="8 11" type="primary">gshA</name>
    <name evidence="11" type="ORF">O1U_0305</name>
</gene>
<protein>
    <recommendedName>
        <fullName evidence="8">Glutamate--cysteine ligase</fullName>
        <ecNumber evidence="8">6.3.2.2</ecNumber>
    </recommendedName>
    <alternativeName>
        <fullName evidence="8">Gamma-ECS</fullName>
        <shortName evidence="8">GCS</shortName>
    </alternativeName>
    <alternativeName>
        <fullName evidence="8">Gamma-glutamylcysteine synthetase</fullName>
    </alternativeName>
</protein>
<keyword evidence="3 8" id="KW-0436">Ligase</keyword>
<evidence type="ECO:0000256" key="4">
    <source>
        <dbReference type="ARBA" id="ARBA00022684"/>
    </source>
</evidence>
<dbReference type="InterPro" id="IPR007370">
    <property type="entry name" value="Glu_cys_ligase"/>
</dbReference>
<keyword evidence="12" id="KW-1185">Reference proteome</keyword>
<dbReference type="PATRIC" id="fig|1236703.3.peg.299"/>
<evidence type="ECO:0000313" key="12">
    <source>
        <dbReference type="Proteomes" id="UP000053688"/>
    </source>
</evidence>
<sequence>MSNFIARLNLLLKNLDVFRQYTRGIEREALRCYKNGRLATTPHPKGLGSAYSNRWITTDFSESLLEFITPVSNDISVLLSQLEDMHHFTQTKLGKERLWPLSMPCHISNENDINLAQYGSSNSAKMKMLYRKGLKYRYGSLMQIISGVHFNFSFPDSFWDALFGEQDNISRRLSKSKTYFGLIRNYYRFGWLIPYFFGASPALCSSFVKDKNVTLPFKNIGKTLYLPKATSLRLSDLGYINSFQNSFKISLNTLEQYLNDLNQAIRMPSENFRKIGVKINGEHRQLNSNLLQIENELYTPIRPKCIAKNGEKPAEALKNFGVEYIEVRSLDINPYSPIGITKEQICFLDIFLTWASLIDSDHMDYSEFIYCCDNWRKVVLQGRKIGLELRIDYHYEKIITLQECAKDIFKDLLLIAKSMDIVHSSTEYQDICTKLSSWINDPELTVSGQLLEMTKRYGSFKEVGYRLGEQYRSTYLNHRYKVYSSQELENEVVRSRYAQANQEKTDIQSFDEYLEEYFSYLKR</sequence>
<dbReference type="HAMAP" id="MF_00578">
    <property type="entry name" value="Glu_cys_ligase"/>
    <property type="match status" value="1"/>
</dbReference>
<dbReference type="eggNOG" id="COG2918">
    <property type="taxonomic scope" value="Bacteria"/>
</dbReference>
<name>S3EI42_9GAMM</name>
<evidence type="ECO:0000256" key="7">
    <source>
        <dbReference type="ARBA" id="ARBA00048819"/>
    </source>
</evidence>
<evidence type="ECO:0000256" key="6">
    <source>
        <dbReference type="ARBA" id="ARBA00022840"/>
    </source>
</evidence>
<dbReference type="InterPro" id="IPR006334">
    <property type="entry name" value="Glut_cys_ligase"/>
</dbReference>
<keyword evidence="4 8" id="KW-0317">Glutathione biosynthesis</keyword>
<dbReference type="EC" id="6.3.2.2" evidence="8"/>
<evidence type="ECO:0000256" key="2">
    <source>
        <dbReference type="ARBA" id="ARBA00008772"/>
    </source>
</evidence>
<dbReference type="PANTHER" id="PTHR38761">
    <property type="entry name" value="GLUTAMATE--CYSTEINE LIGASE"/>
    <property type="match status" value="1"/>
</dbReference>